<name>A0A427YQA2_9TREE</name>
<reference evidence="3 4" key="1">
    <citation type="submission" date="2018-11" db="EMBL/GenBank/DDBJ databases">
        <title>Genome sequence of Saitozyma podzolica DSM 27192.</title>
        <authorList>
            <person name="Aliyu H."/>
            <person name="Gorte O."/>
            <person name="Ochsenreither K."/>
        </authorList>
    </citation>
    <scope>NUCLEOTIDE SEQUENCE [LARGE SCALE GENOMIC DNA]</scope>
    <source>
        <strain evidence="3 4">DSM 27192</strain>
    </source>
</reference>
<dbReference type="OrthoDB" id="410198at2759"/>
<dbReference type="EMBL" id="RSCD01000004">
    <property type="protein sequence ID" value="RSH93240.1"/>
    <property type="molecule type" value="Genomic_DNA"/>
</dbReference>
<dbReference type="SUPFAM" id="SSF55729">
    <property type="entry name" value="Acyl-CoA N-acyltransferases (Nat)"/>
    <property type="match status" value="1"/>
</dbReference>
<dbReference type="Gene3D" id="3.40.630.30">
    <property type="match status" value="1"/>
</dbReference>
<evidence type="ECO:0000313" key="4">
    <source>
        <dbReference type="Proteomes" id="UP000279259"/>
    </source>
</evidence>
<accession>A0A427YQA2</accession>
<sequence>MSGASTQSSLSDPAPPSLSSVPGTRSLSLTIRPIAPEQTAPLRHAVLWPTVDPNRQLLPYDHLPTTHHFGAFILSTPSDLHLPQEYLPAPSDQRPVGALTVTLEPYARPERLPPSYRPAVGHQLHKFGVLQSLQGQGVGRRLLSHLVDHLTAEISARGEEQPGNPVLLHFDARANQRGFYERLGMEMLDPEIFIKRGPTGDGPPSEYVRMGKLLG</sequence>
<dbReference type="GO" id="GO:0016747">
    <property type="term" value="F:acyltransferase activity, transferring groups other than amino-acyl groups"/>
    <property type="evidence" value="ECO:0007669"/>
    <property type="project" value="InterPro"/>
</dbReference>
<comment type="caution">
    <text evidence="3">The sequence shown here is derived from an EMBL/GenBank/DDBJ whole genome shotgun (WGS) entry which is preliminary data.</text>
</comment>
<gene>
    <name evidence="3" type="ORF">EHS25_007594</name>
</gene>
<protein>
    <recommendedName>
        <fullName evidence="2">N-acetyltransferase domain-containing protein</fullName>
    </recommendedName>
</protein>
<evidence type="ECO:0000259" key="2">
    <source>
        <dbReference type="PROSITE" id="PS51186"/>
    </source>
</evidence>
<dbReference type="Proteomes" id="UP000279259">
    <property type="component" value="Unassembled WGS sequence"/>
</dbReference>
<feature type="compositionally biased region" description="Low complexity" evidence="1">
    <location>
        <begin position="8"/>
        <end position="22"/>
    </location>
</feature>
<dbReference type="Pfam" id="PF13508">
    <property type="entry name" value="Acetyltransf_7"/>
    <property type="match status" value="1"/>
</dbReference>
<feature type="domain" description="N-acetyltransferase" evidence="2">
    <location>
        <begin position="29"/>
        <end position="215"/>
    </location>
</feature>
<proteinExistence type="predicted"/>
<dbReference type="InterPro" id="IPR016181">
    <property type="entry name" value="Acyl_CoA_acyltransferase"/>
</dbReference>
<organism evidence="3 4">
    <name type="scientific">Saitozyma podzolica</name>
    <dbReference type="NCBI Taxonomy" id="1890683"/>
    <lineage>
        <taxon>Eukaryota</taxon>
        <taxon>Fungi</taxon>
        <taxon>Dikarya</taxon>
        <taxon>Basidiomycota</taxon>
        <taxon>Agaricomycotina</taxon>
        <taxon>Tremellomycetes</taxon>
        <taxon>Tremellales</taxon>
        <taxon>Trimorphomycetaceae</taxon>
        <taxon>Saitozyma</taxon>
    </lineage>
</organism>
<feature type="region of interest" description="Disordered" evidence="1">
    <location>
        <begin position="1"/>
        <end position="24"/>
    </location>
</feature>
<dbReference type="CDD" id="cd04301">
    <property type="entry name" value="NAT_SF"/>
    <property type="match status" value="1"/>
</dbReference>
<evidence type="ECO:0000313" key="3">
    <source>
        <dbReference type="EMBL" id="RSH93240.1"/>
    </source>
</evidence>
<keyword evidence="4" id="KW-1185">Reference proteome</keyword>
<dbReference type="InterPro" id="IPR000182">
    <property type="entry name" value="GNAT_dom"/>
</dbReference>
<dbReference type="AlphaFoldDB" id="A0A427YQA2"/>
<evidence type="ECO:0000256" key="1">
    <source>
        <dbReference type="SAM" id="MobiDB-lite"/>
    </source>
</evidence>
<dbReference type="PROSITE" id="PS51186">
    <property type="entry name" value="GNAT"/>
    <property type="match status" value="1"/>
</dbReference>